<reference evidence="4 5" key="1">
    <citation type="journal article" date="2014" name="Am. J. Bot.">
        <title>Genome assembly and annotation for red clover (Trifolium pratense; Fabaceae).</title>
        <authorList>
            <person name="Istvanek J."/>
            <person name="Jaros M."/>
            <person name="Krenek A."/>
            <person name="Repkova J."/>
        </authorList>
    </citation>
    <scope>NUCLEOTIDE SEQUENCE [LARGE SCALE GENOMIC DNA]</scope>
    <source>
        <strain evidence="5">cv. Tatra</strain>
        <tissue evidence="4">Young leaves</tissue>
    </source>
</reference>
<dbReference type="Gene3D" id="1.10.510.10">
    <property type="entry name" value="Transferase(Phosphotransferase) domain 1"/>
    <property type="match status" value="1"/>
</dbReference>
<dbReference type="InterPro" id="IPR000719">
    <property type="entry name" value="Prot_kinase_dom"/>
</dbReference>
<dbReference type="GO" id="GO:0004672">
    <property type="term" value="F:protein kinase activity"/>
    <property type="evidence" value="ECO:0007669"/>
    <property type="project" value="InterPro"/>
</dbReference>
<dbReference type="Proteomes" id="UP000236291">
    <property type="component" value="Unassembled WGS sequence"/>
</dbReference>
<evidence type="ECO:0000313" key="5">
    <source>
        <dbReference type="Proteomes" id="UP000236291"/>
    </source>
</evidence>
<dbReference type="GO" id="GO:0005524">
    <property type="term" value="F:ATP binding"/>
    <property type="evidence" value="ECO:0007669"/>
    <property type="project" value="UniProtKB-KW"/>
</dbReference>
<sequence length="140" mass="15821">MTQQLTEKSDVYSFGVLMLELITARRPIERGKYIVKVVRNSLDKTKELYGLKEILDPIIDFKESLNSFEKFIDITMKCVEDSSSNRPSMNYAFKEIENMLLLAGTNPNAASASSSYNASGSSMHPYDNEYFDSSIVLPRA</sequence>
<proteinExistence type="predicted"/>
<dbReference type="SUPFAM" id="SSF56112">
    <property type="entry name" value="Protein kinase-like (PK-like)"/>
    <property type="match status" value="1"/>
</dbReference>
<reference evidence="4 5" key="2">
    <citation type="journal article" date="2017" name="Front. Plant Sci.">
        <title>Gene Classification and Mining of Molecular Markers Useful in Red Clover (Trifolium pratense) Breeding.</title>
        <authorList>
            <person name="Istvanek J."/>
            <person name="Dluhosova J."/>
            <person name="Dluhos P."/>
            <person name="Patkova L."/>
            <person name="Nedelnik J."/>
            <person name="Repkova J."/>
        </authorList>
    </citation>
    <scope>NUCLEOTIDE SEQUENCE [LARGE SCALE GENOMIC DNA]</scope>
    <source>
        <strain evidence="5">cv. Tatra</strain>
        <tissue evidence="4">Young leaves</tissue>
    </source>
</reference>
<comment type="caution">
    <text evidence="4">The sequence shown here is derived from an EMBL/GenBank/DDBJ whole genome shotgun (WGS) entry which is preliminary data.</text>
</comment>
<feature type="domain" description="Protein kinase" evidence="3">
    <location>
        <begin position="1"/>
        <end position="101"/>
    </location>
</feature>
<keyword evidence="2" id="KW-0067">ATP-binding</keyword>
<dbReference type="PANTHER" id="PTHR27001">
    <property type="entry name" value="OS01G0253100 PROTEIN"/>
    <property type="match status" value="1"/>
</dbReference>
<evidence type="ECO:0000313" key="4">
    <source>
        <dbReference type="EMBL" id="PNX72454.1"/>
    </source>
</evidence>
<evidence type="ECO:0000259" key="3">
    <source>
        <dbReference type="PROSITE" id="PS50011"/>
    </source>
</evidence>
<dbReference type="PANTHER" id="PTHR27001:SF931">
    <property type="entry name" value="OS11G0664100 PROTEIN"/>
    <property type="match status" value="1"/>
</dbReference>
<dbReference type="GO" id="GO:0005886">
    <property type="term" value="C:plasma membrane"/>
    <property type="evidence" value="ECO:0007669"/>
    <property type="project" value="TreeGrafter"/>
</dbReference>
<dbReference type="InterPro" id="IPR011009">
    <property type="entry name" value="Kinase-like_dom_sf"/>
</dbReference>
<protein>
    <submittedName>
        <fullName evidence="4">Putative LRR receptor-like protein kinase</fullName>
    </submittedName>
</protein>
<evidence type="ECO:0000256" key="2">
    <source>
        <dbReference type="ARBA" id="ARBA00022840"/>
    </source>
</evidence>
<keyword evidence="4" id="KW-0418">Kinase</keyword>
<dbReference type="STRING" id="57577.A0A2K3L1N4"/>
<keyword evidence="4" id="KW-0808">Transferase</keyword>
<keyword evidence="4" id="KW-0675">Receptor</keyword>
<dbReference type="InterPro" id="IPR001245">
    <property type="entry name" value="Ser-Thr/Tyr_kinase_cat_dom"/>
</dbReference>
<dbReference type="Pfam" id="PF07714">
    <property type="entry name" value="PK_Tyr_Ser-Thr"/>
    <property type="match status" value="1"/>
</dbReference>
<name>A0A2K3L1N4_TRIPR</name>
<dbReference type="AlphaFoldDB" id="A0A2K3L1N4"/>
<gene>
    <name evidence="4" type="ORF">L195_g028344</name>
</gene>
<keyword evidence="1" id="KW-0547">Nucleotide-binding</keyword>
<dbReference type="ExpressionAtlas" id="A0A2K3L1N4">
    <property type="expression patterns" value="baseline"/>
</dbReference>
<dbReference type="EMBL" id="ASHM01024672">
    <property type="protein sequence ID" value="PNX72454.1"/>
    <property type="molecule type" value="Genomic_DNA"/>
</dbReference>
<accession>A0A2K3L1N4</accession>
<organism evidence="4 5">
    <name type="scientific">Trifolium pratense</name>
    <name type="common">Red clover</name>
    <dbReference type="NCBI Taxonomy" id="57577"/>
    <lineage>
        <taxon>Eukaryota</taxon>
        <taxon>Viridiplantae</taxon>
        <taxon>Streptophyta</taxon>
        <taxon>Embryophyta</taxon>
        <taxon>Tracheophyta</taxon>
        <taxon>Spermatophyta</taxon>
        <taxon>Magnoliopsida</taxon>
        <taxon>eudicotyledons</taxon>
        <taxon>Gunneridae</taxon>
        <taxon>Pentapetalae</taxon>
        <taxon>rosids</taxon>
        <taxon>fabids</taxon>
        <taxon>Fabales</taxon>
        <taxon>Fabaceae</taxon>
        <taxon>Papilionoideae</taxon>
        <taxon>50 kb inversion clade</taxon>
        <taxon>NPAAA clade</taxon>
        <taxon>Hologalegina</taxon>
        <taxon>IRL clade</taxon>
        <taxon>Trifolieae</taxon>
        <taxon>Trifolium</taxon>
    </lineage>
</organism>
<evidence type="ECO:0000256" key="1">
    <source>
        <dbReference type="ARBA" id="ARBA00022741"/>
    </source>
</evidence>
<dbReference type="PROSITE" id="PS50011">
    <property type="entry name" value="PROTEIN_KINASE_DOM"/>
    <property type="match status" value="1"/>
</dbReference>